<dbReference type="InterPro" id="IPR001124">
    <property type="entry name" value="Lipid-bd_serum_glycop_C"/>
</dbReference>
<dbReference type="Proteomes" id="UP000271098">
    <property type="component" value="Unassembled WGS sequence"/>
</dbReference>
<evidence type="ECO:0000313" key="2">
    <source>
        <dbReference type="EMBL" id="VDK27955.1"/>
    </source>
</evidence>
<dbReference type="SUPFAM" id="SSF55394">
    <property type="entry name" value="Bactericidal permeability-increasing protein, BPI"/>
    <property type="match status" value="1"/>
</dbReference>
<gene>
    <name evidence="2" type="ORF">GPUH_LOCUS365</name>
</gene>
<feature type="domain" description="Lipid-binding serum glycoprotein C-terminal" evidence="1">
    <location>
        <begin position="55"/>
        <end position="301"/>
    </location>
</feature>
<dbReference type="GO" id="GO:0005615">
    <property type="term" value="C:extracellular space"/>
    <property type="evidence" value="ECO:0007669"/>
    <property type="project" value="TreeGrafter"/>
</dbReference>
<evidence type="ECO:0000313" key="4">
    <source>
        <dbReference type="WBParaSite" id="GPUH_0000036401-mRNA-1"/>
    </source>
</evidence>
<protein>
    <submittedName>
        <fullName evidence="4">BPI2 domain-containing protein</fullName>
    </submittedName>
</protein>
<dbReference type="InterPro" id="IPR017943">
    <property type="entry name" value="Bactericidal_perm-incr_a/b_dom"/>
</dbReference>
<reference evidence="2 3" key="2">
    <citation type="submission" date="2018-11" db="EMBL/GenBank/DDBJ databases">
        <authorList>
            <consortium name="Pathogen Informatics"/>
        </authorList>
    </citation>
    <scope>NUCLEOTIDE SEQUENCE [LARGE SCALE GENOMIC DNA]</scope>
</reference>
<dbReference type="InterPro" id="IPR032942">
    <property type="entry name" value="BPI/LBP/Plunc"/>
</dbReference>
<evidence type="ECO:0000313" key="3">
    <source>
        <dbReference type="Proteomes" id="UP000271098"/>
    </source>
</evidence>
<dbReference type="PANTHER" id="PTHR10504">
    <property type="entry name" value="BACTERICIDAL PERMEABILITY-INCREASING BPI PROTEIN-RELATED"/>
    <property type="match status" value="1"/>
</dbReference>
<sequence>MSFQYRASDLALSTYLLGAYATNLDLTLSFVGEFSPNGRTGTIPFAPPILHYPNPYSAQMLDLLLSDYTINTLLYHLHRRGLFTFRIGSELPGVGDLLNTTCAGDDFYLDVSNEIQEMKDFGKHTDFYKRWKREDGVESLRNFGVCFGDIAPEIREKNPDKRVYIIVKTVRAPSVQFKAADRGTVIVELMADGLIYLDGTSKRVGRVRVVTAFAVIPRLLNNQIIGTARIEYLKFVDIDKTFGLQQEAFDNLADLARGTINRVVNSKLAQGTPLSAPKLTIPIDLYNINIKVTERALLLSTDINVQPSMLRLPN</sequence>
<accession>A0A183CV74</accession>
<dbReference type="Gene3D" id="3.15.20.10">
    <property type="entry name" value="Bactericidal permeability-increasing protein, domain 2"/>
    <property type="match status" value="1"/>
</dbReference>
<reference evidence="4" key="1">
    <citation type="submission" date="2016-06" db="UniProtKB">
        <authorList>
            <consortium name="WormBaseParasite"/>
        </authorList>
    </citation>
    <scope>IDENTIFICATION</scope>
</reference>
<name>A0A183CV74_9BILA</name>
<dbReference type="GO" id="GO:0008289">
    <property type="term" value="F:lipid binding"/>
    <property type="evidence" value="ECO:0007669"/>
    <property type="project" value="InterPro"/>
</dbReference>
<keyword evidence="3" id="KW-1185">Reference proteome</keyword>
<dbReference type="WBParaSite" id="GPUH_0000036401-mRNA-1">
    <property type="protein sequence ID" value="GPUH_0000036401-mRNA-1"/>
    <property type="gene ID" value="GPUH_0000036401"/>
</dbReference>
<evidence type="ECO:0000259" key="1">
    <source>
        <dbReference type="SMART" id="SM00329"/>
    </source>
</evidence>
<dbReference type="OrthoDB" id="5874601at2759"/>
<dbReference type="AlphaFoldDB" id="A0A183CV74"/>
<organism evidence="4">
    <name type="scientific">Gongylonema pulchrum</name>
    <dbReference type="NCBI Taxonomy" id="637853"/>
    <lineage>
        <taxon>Eukaryota</taxon>
        <taxon>Metazoa</taxon>
        <taxon>Ecdysozoa</taxon>
        <taxon>Nematoda</taxon>
        <taxon>Chromadorea</taxon>
        <taxon>Rhabditida</taxon>
        <taxon>Spirurina</taxon>
        <taxon>Spiruromorpha</taxon>
        <taxon>Spiruroidea</taxon>
        <taxon>Gongylonematidae</taxon>
        <taxon>Gongylonema</taxon>
    </lineage>
</organism>
<proteinExistence type="predicted"/>
<dbReference type="EMBL" id="UYRT01000307">
    <property type="protein sequence ID" value="VDK27955.1"/>
    <property type="molecule type" value="Genomic_DNA"/>
</dbReference>
<dbReference type="PANTHER" id="PTHR10504:SF144">
    <property type="entry name" value="BPI1 DOMAIN-CONTAINING PROTEIN"/>
    <property type="match status" value="1"/>
</dbReference>
<dbReference type="SMART" id="SM00329">
    <property type="entry name" value="BPI2"/>
    <property type="match status" value="1"/>
</dbReference>
<dbReference type="Pfam" id="PF02886">
    <property type="entry name" value="LBP_BPI_CETP_C"/>
    <property type="match status" value="2"/>
</dbReference>